<protein>
    <submittedName>
        <fullName evidence="1">Uncharacterized protein</fullName>
    </submittedName>
</protein>
<reference evidence="1" key="1">
    <citation type="submission" date="2022-04" db="EMBL/GenBank/DDBJ databases">
        <title>Jade perch genome.</title>
        <authorList>
            <person name="Chao B."/>
        </authorList>
    </citation>
    <scope>NUCLEOTIDE SEQUENCE</scope>
    <source>
        <strain evidence="1">CB-2022</strain>
    </source>
</reference>
<proteinExistence type="predicted"/>
<dbReference type="EMBL" id="CM041550">
    <property type="protein sequence ID" value="KAI3356184.1"/>
    <property type="molecule type" value="Genomic_DNA"/>
</dbReference>
<comment type="caution">
    <text evidence="1">The sequence shown here is derived from an EMBL/GenBank/DDBJ whole genome shotgun (WGS) entry which is preliminary data.</text>
</comment>
<evidence type="ECO:0000313" key="1">
    <source>
        <dbReference type="EMBL" id="KAI3356184.1"/>
    </source>
</evidence>
<gene>
    <name evidence="1" type="ORF">L3Q82_017439</name>
</gene>
<accession>A0ACB8VL84</accession>
<name>A0ACB8VL84_9TELE</name>
<dbReference type="Proteomes" id="UP000831701">
    <property type="component" value="Chromosome 20"/>
</dbReference>
<evidence type="ECO:0000313" key="2">
    <source>
        <dbReference type="Proteomes" id="UP000831701"/>
    </source>
</evidence>
<keyword evidence="2" id="KW-1185">Reference proteome</keyword>
<sequence>MLKTEPVDQSDPADPGAPSNPEESMSICGESVQPNCTTAGMQTQPEQNISAEKANPQVEEEDTAPEAQTPNLETFNVTNEESYTRLAGEERLPEQMSRAELQISSDSQTQADQEPEQDHSLSPGYSTLPLLQKSGHQRSFNHLVSTKYSTVSYRKIRRGNTRQKIEEFEYMIMNL</sequence>
<organism evidence="1 2">
    <name type="scientific">Scortum barcoo</name>
    <name type="common">barcoo grunter</name>
    <dbReference type="NCBI Taxonomy" id="214431"/>
    <lineage>
        <taxon>Eukaryota</taxon>
        <taxon>Metazoa</taxon>
        <taxon>Chordata</taxon>
        <taxon>Craniata</taxon>
        <taxon>Vertebrata</taxon>
        <taxon>Euteleostomi</taxon>
        <taxon>Actinopterygii</taxon>
        <taxon>Neopterygii</taxon>
        <taxon>Teleostei</taxon>
        <taxon>Neoteleostei</taxon>
        <taxon>Acanthomorphata</taxon>
        <taxon>Eupercaria</taxon>
        <taxon>Centrarchiformes</taxon>
        <taxon>Terapontoidei</taxon>
        <taxon>Terapontidae</taxon>
        <taxon>Scortum</taxon>
    </lineage>
</organism>